<feature type="transmembrane region" description="Helical" evidence="1">
    <location>
        <begin position="59"/>
        <end position="80"/>
    </location>
</feature>
<organism evidence="2 3">
    <name type="scientific">Tateyamaria omphalii</name>
    <dbReference type="NCBI Taxonomy" id="299262"/>
    <lineage>
        <taxon>Bacteria</taxon>
        <taxon>Pseudomonadati</taxon>
        <taxon>Pseudomonadota</taxon>
        <taxon>Alphaproteobacteria</taxon>
        <taxon>Rhodobacterales</taxon>
        <taxon>Roseobacteraceae</taxon>
        <taxon>Tateyamaria</taxon>
    </lineage>
</organism>
<feature type="transmembrane region" description="Helical" evidence="1">
    <location>
        <begin position="92"/>
        <end position="117"/>
    </location>
</feature>
<evidence type="ECO:0000313" key="2">
    <source>
        <dbReference type="EMBL" id="APX13360.1"/>
    </source>
</evidence>
<keyword evidence="1" id="KW-1133">Transmembrane helix</keyword>
<evidence type="ECO:0000313" key="3">
    <source>
        <dbReference type="Proteomes" id="UP000186336"/>
    </source>
</evidence>
<dbReference type="RefSeq" id="WP_076629794.1">
    <property type="nucleotide sequence ID" value="NZ_CP019312.1"/>
</dbReference>
<feature type="transmembrane region" description="Helical" evidence="1">
    <location>
        <begin position="6"/>
        <end position="26"/>
    </location>
</feature>
<dbReference type="STRING" id="299262.BWR18_17990"/>
<proteinExistence type="predicted"/>
<dbReference type="AlphaFoldDB" id="A0A1P8MZ51"/>
<accession>A0A1P8MZ51</accession>
<dbReference type="EMBL" id="CP019312">
    <property type="protein sequence ID" value="APX13360.1"/>
    <property type="molecule type" value="Genomic_DNA"/>
</dbReference>
<dbReference type="OrthoDB" id="7347542at2"/>
<name>A0A1P8MZ51_9RHOB</name>
<keyword evidence="1" id="KW-0812">Transmembrane</keyword>
<dbReference type="KEGG" id="tom:BWR18_17990"/>
<gene>
    <name evidence="2" type="ORF">BWR18_17990</name>
</gene>
<evidence type="ECO:0000256" key="1">
    <source>
        <dbReference type="SAM" id="Phobius"/>
    </source>
</evidence>
<evidence type="ECO:0008006" key="4">
    <source>
        <dbReference type="Google" id="ProtNLM"/>
    </source>
</evidence>
<reference evidence="2 3" key="1">
    <citation type="submission" date="2017-01" db="EMBL/GenBank/DDBJ databases">
        <title>Complete genome of Tateyamaria omphalii DOK1-4 isolated from seawater in Dokdo.</title>
        <authorList>
            <person name="Kim J.H."/>
            <person name="Chi W.-J."/>
        </authorList>
    </citation>
    <scope>NUCLEOTIDE SEQUENCE [LARGE SCALE GENOMIC DNA]</scope>
    <source>
        <strain evidence="2 3">DOK1-4</strain>
    </source>
</reference>
<dbReference type="Proteomes" id="UP000186336">
    <property type="component" value="Chromosome"/>
</dbReference>
<protein>
    <recommendedName>
        <fullName evidence="4">DUF1440 domain-containing protein</fullName>
    </recommendedName>
</protein>
<keyword evidence="1" id="KW-0472">Membrane</keyword>
<sequence length="167" mass="17580">MNTQTLRTAGTVLTAGAFATIAFDVFGQALSPLFGYAKLAPVGLAGASIKAIFGANPSGAAYLLHALTGLIFYAVGWFAIARPIQRAILPRLHWSLTAVAYGTALWVFALYFMAHLVTGNAPFLGFTGITWVALWGHIVYALVAAGIMEAKGAVLNIRRNSVAVPAE</sequence>
<keyword evidence="3" id="KW-1185">Reference proteome</keyword>
<feature type="transmembrane region" description="Helical" evidence="1">
    <location>
        <begin position="123"/>
        <end position="148"/>
    </location>
</feature>